<evidence type="ECO:0000313" key="1">
    <source>
        <dbReference type="EMBL" id="KAK3261153.1"/>
    </source>
</evidence>
<dbReference type="Proteomes" id="UP001190700">
    <property type="component" value="Unassembled WGS sequence"/>
</dbReference>
<organism evidence="1 2">
    <name type="scientific">Cymbomonas tetramitiformis</name>
    <dbReference type="NCBI Taxonomy" id="36881"/>
    <lineage>
        <taxon>Eukaryota</taxon>
        <taxon>Viridiplantae</taxon>
        <taxon>Chlorophyta</taxon>
        <taxon>Pyramimonadophyceae</taxon>
        <taxon>Pyramimonadales</taxon>
        <taxon>Pyramimonadaceae</taxon>
        <taxon>Cymbomonas</taxon>
    </lineage>
</organism>
<dbReference type="EMBL" id="LGRX02017109">
    <property type="protein sequence ID" value="KAK3261153.1"/>
    <property type="molecule type" value="Genomic_DNA"/>
</dbReference>
<evidence type="ECO:0000313" key="2">
    <source>
        <dbReference type="Proteomes" id="UP001190700"/>
    </source>
</evidence>
<accession>A0AAE0KUE9</accession>
<sequence>MPVEEEDFQQQLMVMKQQLLSVEQSKSGGKGWSPCMADHVTIGFGPPPSMAAPHPLCIPRGALVRANQKSKWASALVLDISWRMLT</sequence>
<name>A0AAE0KUE9_9CHLO</name>
<protein>
    <submittedName>
        <fullName evidence="1">Uncharacterized protein</fullName>
    </submittedName>
</protein>
<proteinExistence type="predicted"/>
<gene>
    <name evidence="1" type="ORF">CYMTET_29929</name>
</gene>
<dbReference type="AlphaFoldDB" id="A0AAE0KUE9"/>
<reference evidence="1 2" key="1">
    <citation type="journal article" date="2015" name="Genome Biol. Evol.">
        <title>Comparative Genomics of a Bacterivorous Green Alga Reveals Evolutionary Causalities and Consequences of Phago-Mixotrophic Mode of Nutrition.</title>
        <authorList>
            <person name="Burns J.A."/>
            <person name="Paasch A."/>
            <person name="Narechania A."/>
            <person name="Kim E."/>
        </authorList>
    </citation>
    <scope>NUCLEOTIDE SEQUENCE [LARGE SCALE GENOMIC DNA]</scope>
    <source>
        <strain evidence="1 2">PLY_AMNH</strain>
    </source>
</reference>
<comment type="caution">
    <text evidence="1">The sequence shown here is derived from an EMBL/GenBank/DDBJ whole genome shotgun (WGS) entry which is preliminary data.</text>
</comment>
<keyword evidence="2" id="KW-1185">Reference proteome</keyword>